<gene>
    <name evidence="12" type="ORF">FVR03_23265</name>
</gene>
<reference evidence="12 13" key="1">
    <citation type="submission" date="2019-08" db="EMBL/GenBank/DDBJ databases">
        <authorList>
            <person name="Shi S."/>
        </authorList>
    </citation>
    <scope>NUCLEOTIDE SEQUENCE [LARGE SCALE GENOMIC DNA]</scope>
    <source>
        <strain evidence="12 13">GY10130</strain>
    </source>
</reference>
<dbReference type="EMBL" id="VRTY01000163">
    <property type="protein sequence ID" value="TXK21636.1"/>
    <property type="molecule type" value="Genomic_DNA"/>
</dbReference>
<comment type="function">
    <text evidence="9">Catalyzes the activation of phenylacetic acid (PA) to phenylacetyl-CoA (PA-CoA).</text>
</comment>
<evidence type="ECO:0000256" key="2">
    <source>
        <dbReference type="ARBA" id="ARBA00022598"/>
    </source>
</evidence>
<comment type="catalytic activity">
    <reaction evidence="9">
        <text>2-phenylacetate + ATP + CoA = phenylacetyl-CoA + AMP + diphosphate</text>
        <dbReference type="Rhea" id="RHEA:20956"/>
        <dbReference type="ChEBI" id="CHEBI:18401"/>
        <dbReference type="ChEBI" id="CHEBI:30616"/>
        <dbReference type="ChEBI" id="CHEBI:33019"/>
        <dbReference type="ChEBI" id="CHEBI:57287"/>
        <dbReference type="ChEBI" id="CHEBI:57390"/>
        <dbReference type="ChEBI" id="CHEBI:456215"/>
        <dbReference type="EC" id="6.2.1.30"/>
    </reaction>
</comment>
<evidence type="ECO:0000256" key="7">
    <source>
        <dbReference type="ARBA" id="ARBA00068695"/>
    </source>
</evidence>
<feature type="domain" description="AMP-dependent ligase C-terminal" evidence="11">
    <location>
        <begin position="335"/>
        <end position="444"/>
    </location>
</feature>
<evidence type="ECO:0000256" key="8">
    <source>
        <dbReference type="ARBA" id="ARBA00075111"/>
    </source>
</evidence>
<dbReference type="InterPro" id="IPR042099">
    <property type="entry name" value="ANL_N_sf"/>
</dbReference>
<keyword evidence="2 9" id="KW-0436">Ligase</keyword>
<evidence type="ECO:0000256" key="6">
    <source>
        <dbReference type="ARBA" id="ARBA00066629"/>
    </source>
</evidence>
<dbReference type="Pfam" id="PF14535">
    <property type="entry name" value="AMP-binding_C_2"/>
    <property type="match status" value="1"/>
</dbReference>
<comment type="subunit">
    <text evidence="1">Monomer.</text>
</comment>
<dbReference type="GO" id="GO:0000166">
    <property type="term" value="F:nucleotide binding"/>
    <property type="evidence" value="ECO:0007669"/>
    <property type="project" value="UniProtKB-KW"/>
</dbReference>
<dbReference type="Gene3D" id="3.30.300.30">
    <property type="match status" value="1"/>
</dbReference>
<dbReference type="InterPro" id="IPR011880">
    <property type="entry name" value="PA_CoA_ligase"/>
</dbReference>
<keyword evidence="3 9" id="KW-0547">Nucleotide-binding</keyword>
<evidence type="ECO:0000259" key="10">
    <source>
        <dbReference type="Pfam" id="PF00501"/>
    </source>
</evidence>
<accession>A0A5C8IKY1</accession>
<dbReference type="GO" id="GO:0010124">
    <property type="term" value="P:phenylacetate catabolic process"/>
    <property type="evidence" value="ECO:0007669"/>
    <property type="project" value="UniProtKB-UniRule"/>
</dbReference>
<comment type="similarity">
    <text evidence="5 9">Belongs to the phenylacetyl-CoA ligase family.</text>
</comment>
<comment type="caution">
    <text evidence="12">The sequence shown here is derived from an EMBL/GenBank/DDBJ whole genome shotgun (WGS) entry which is preliminary data.</text>
</comment>
<organism evidence="12 13">
    <name type="scientific">Pontibacter qinzhouensis</name>
    <dbReference type="NCBI Taxonomy" id="2603253"/>
    <lineage>
        <taxon>Bacteria</taxon>
        <taxon>Pseudomonadati</taxon>
        <taxon>Bacteroidota</taxon>
        <taxon>Cytophagia</taxon>
        <taxon>Cytophagales</taxon>
        <taxon>Hymenobacteraceae</taxon>
        <taxon>Pontibacter</taxon>
    </lineage>
</organism>
<dbReference type="FunFam" id="3.40.50.12780:FF:000016">
    <property type="entry name" value="Phenylacetate-coenzyme A ligase"/>
    <property type="match status" value="1"/>
</dbReference>
<dbReference type="SUPFAM" id="SSF56801">
    <property type="entry name" value="Acetyl-CoA synthetase-like"/>
    <property type="match status" value="1"/>
</dbReference>
<evidence type="ECO:0000256" key="5">
    <source>
        <dbReference type="ARBA" id="ARBA00061566"/>
    </source>
</evidence>
<dbReference type="PANTHER" id="PTHR43845:SF1">
    <property type="entry name" value="BLR5969 PROTEIN"/>
    <property type="match status" value="1"/>
</dbReference>
<name>A0A5C8IKY1_9BACT</name>
<evidence type="ECO:0000256" key="1">
    <source>
        <dbReference type="ARBA" id="ARBA00011245"/>
    </source>
</evidence>
<feature type="domain" description="AMP-dependent synthetase/ligase" evidence="10">
    <location>
        <begin position="87"/>
        <end position="286"/>
    </location>
</feature>
<dbReference type="Pfam" id="PF00501">
    <property type="entry name" value="AMP-binding"/>
    <property type="match status" value="1"/>
</dbReference>
<proteinExistence type="inferred from homology"/>
<evidence type="ECO:0000256" key="4">
    <source>
        <dbReference type="ARBA" id="ARBA00060591"/>
    </source>
</evidence>
<dbReference type="UniPathway" id="UPA00930"/>
<evidence type="ECO:0000256" key="9">
    <source>
        <dbReference type="PIRNR" id="PIRNR006444"/>
    </source>
</evidence>
<dbReference type="PIRSF" id="PIRSF006444">
    <property type="entry name" value="PaaK"/>
    <property type="match status" value="1"/>
</dbReference>
<dbReference type="InterPro" id="IPR045851">
    <property type="entry name" value="AMP-bd_C_sf"/>
</dbReference>
<protein>
    <recommendedName>
        <fullName evidence="7 9">Phenylacetate-coenzyme A ligase</fullName>
        <ecNumber evidence="6 9">6.2.1.30</ecNumber>
    </recommendedName>
    <alternativeName>
        <fullName evidence="8 9">Phenylacetyl-CoA ligase</fullName>
    </alternativeName>
</protein>
<dbReference type="Proteomes" id="UP000321926">
    <property type="component" value="Unassembled WGS sequence"/>
</dbReference>
<comment type="pathway">
    <text evidence="4 9">Aromatic compound metabolism; phenylacetate degradation.</text>
</comment>
<dbReference type="PANTHER" id="PTHR43845">
    <property type="entry name" value="BLR5969 PROTEIN"/>
    <property type="match status" value="1"/>
</dbReference>
<dbReference type="CDD" id="cd05913">
    <property type="entry name" value="PaaK"/>
    <property type="match status" value="1"/>
</dbReference>
<evidence type="ECO:0000259" key="11">
    <source>
        <dbReference type="Pfam" id="PF14535"/>
    </source>
</evidence>
<dbReference type="InterPro" id="IPR028154">
    <property type="entry name" value="AMP-dep_Lig_C"/>
</dbReference>
<keyword evidence="13" id="KW-1185">Reference proteome</keyword>
<evidence type="ECO:0000256" key="3">
    <source>
        <dbReference type="ARBA" id="ARBA00022741"/>
    </source>
</evidence>
<evidence type="ECO:0000313" key="13">
    <source>
        <dbReference type="Proteomes" id="UP000321926"/>
    </source>
</evidence>
<dbReference type="OrthoDB" id="580775at2"/>
<dbReference type="AlphaFoldDB" id="A0A5C8IKY1"/>
<dbReference type="Gene3D" id="3.40.50.12780">
    <property type="entry name" value="N-terminal domain of ligase-like"/>
    <property type="match status" value="1"/>
</dbReference>
<dbReference type="InterPro" id="IPR000873">
    <property type="entry name" value="AMP-dep_synth/lig_dom"/>
</dbReference>
<dbReference type="GO" id="GO:0047475">
    <property type="term" value="F:phenylacetate-CoA ligase activity"/>
    <property type="evidence" value="ECO:0007669"/>
    <property type="project" value="UniProtKB-EC"/>
</dbReference>
<dbReference type="EC" id="6.2.1.30" evidence="6 9"/>
<evidence type="ECO:0000313" key="12">
    <source>
        <dbReference type="EMBL" id="TXK21636.1"/>
    </source>
</evidence>
<dbReference type="RefSeq" id="WP_147924173.1">
    <property type="nucleotide sequence ID" value="NZ_VRTY01000163.1"/>
</dbReference>
<sequence>MLFNPAIETLPLPKLRKLQNERLRNLVNYVYDRVPFYRQQFDEVGLQPSQIKGIDDLPLLPFTNKQDLRNNYPFGLLAVPRAEISRIHCSSGTTGKPTVVGYTAGDIDIFSEVVARSLAAGGCKPGMMLQNGYGYGLFTGGLGLHYGAEKLGMTIVPVSGGMTERQLMLLQDFKPDVLCCTPSYAQTLAEELQKREIPLESLNLRYALLGAEPWTETIRQHVQNGLGLQATNIYGLSEIIGPGVSQEDVEEPGSGSYVWEDHFYPEIVDKDTGEVLPEGELGVLVLTTLTKRGMPLIRYRTNDITNLFYDQCGKRTHIKMGPIKGRADGMLIIRGVNLFYTQVEEVLQMFEHLTPHYQLIVSREGTMDEVEVHVEVSEKLLRALDLQHISIVELCRFPVLSELSATFGKRLKENTGLTMKVTLKVTGEIPRSEGGKLNRVVDNRQVYA</sequence>